<gene>
    <name evidence="1" type="ORF">POF50_025700</name>
</gene>
<comment type="caution">
    <text evidence="1">The sequence shown here is derived from an EMBL/GenBank/DDBJ whole genome shotgun (WGS) entry which is preliminary data.</text>
</comment>
<dbReference type="AlphaFoldDB" id="A0AA90HBP7"/>
<organism evidence="1">
    <name type="scientific">Streptantibioticus silvisoli</name>
    <dbReference type="NCBI Taxonomy" id="2705255"/>
    <lineage>
        <taxon>Bacteria</taxon>
        <taxon>Bacillati</taxon>
        <taxon>Actinomycetota</taxon>
        <taxon>Actinomycetes</taxon>
        <taxon>Kitasatosporales</taxon>
        <taxon>Streptomycetaceae</taxon>
        <taxon>Streptantibioticus</taxon>
    </lineage>
</organism>
<dbReference type="EMBL" id="JABXJJ020000035">
    <property type="protein sequence ID" value="MDI5972695.1"/>
    <property type="molecule type" value="Genomic_DNA"/>
</dbReference>
<reference evidence="1" key="1">
    <citation type="submission" date="2023-05" db="EMBL/GenBank/DDBJ databases">
        <title>Streptantibioticus silvisoli sp. nov., acidotolerant actinomycetes 1 from pine litter.</title>
        <authorList>
            <person name="Swiecimska M."/>
            <person name="Golinska P."/>
            <person name="Sangal V."/>
            <person name="Wachnowicz B."/>
            <person name="Goodfellow M."/>
        </authorList>
    </citation>
    <scope>NUCLEOTIDE SEQUENCE</scope>
    <source>
        <strain evidence="1">SL13</strain>
    </source>
</reference>
<sequence length="67" mass="6853">MSLRLAAVEGDLERGAASVAQVVFAPVFLAADRWRAGPSGKSSACSPTSHVVRFGSDKSSTGASASW</sequence>
<accession>A0AA90HBP7</accession>
<evidence type="ECO:0000313" key="1">
    <source>
        <dbReference type="EMBL" id="MDI5972695.1"/>
    </source>
</evidence>
<proteinExistence type="predicted"/>
<protein>
    <submittedName>
        <fullName evidence="1">Uncharacterized protein</fullName>
    </submittedName>
</protein>
<name>A0AA90HBP7_9ACTN</name>